<proteinExistence type="predicted"/>
<protein>
    <submittedName>
        <fullName evidence="3">Transmembrane protein</fullName>
    </submittedName>
</protein>
<feature type="transmembrane region" description="Helical" evidence="1">
    <location>
        <begin position="133"/>
        <end position="152"/>
    </location>
</feature>
<organism evidence="2 3">
    <name type="scientific">Parastrongyloides trichosuri</name>
    <name type="common">Possum-specific nematode worm</name>
    <dbReference type="NCBI Taxonomy" id="131310"/>
    <lineage>
        <taxon>Eukaryota</taxon>
        <taxon>Metazoa</taxon>
        <taxon>Ecdysozoa</taxon>
        <taxon>Nematoda</taxon>
        <taxon>Chromadorea</taxon>
        <taxon>Rhabditida</taxon>
        <taxon>Tylenchina</taxon>
        <taxon>Panagrolaimomorpha</taxon>
        <taxon>Strongyloidoidea</taxon>
        <taxon>Strongyloididae</taxon>
        <taxon>Parastrongyloides</taxon>
    </lineage>
</organism>
<dbReference type="Proteomes" id="UP000038045">
    <property type="component" value="Unplaced"/>
</dbReference>
<sequence length="231" mass="26749">MLEPSNNDIINKESYRDQTIYLTLNETIHVFNLSLIIFCFQGILFWIAIRYTFPYSLYIFIPAVLISIFSLYGFYTKSKSALYPLLCYYLSISSSLPIFSITITIASIVESTTNAFTEKDITIYKLFDFSDNLINLIPLNIALFVISIIYLYKFNILHRCIDYCGIAVINDFDETHDLKPGTYSGASDMEKVPIVINDELEEITITNYKDIQFTVMDSDSENDYFKNRKRA</sequence>
<keyword evidence="1" id="KW-1133">Transmembrane helix</keyword>
<evidence type="ECO:0000256" key="1">
    <source>
        <dbReference type="SAM" id="Phobius"/>
    </source>
</evidence>
<reference evidence="3" key="1">
    <citation type="submission" date="2017-02" db="UniProtKB">
        <authorList>
            <consortium name="WormBaseParasite"/>
        </authorList>
    </citation>
    <scope>IDENTIFICATION</scope>
</reference>
<feature type="transmembrane region" description="Helical" evidence="1">
    <location>
        <begin position="87"/>
        <end position="109"/>
    </location>
</feature>
<accession>A0A0N4ZTA1</accession>
<feature type="transmembrane region" description="Helical" evidence="1">
    <location>
        <begin position="30"/>
        <end position="49"/>
    </location>
</feature>
<evidence type="ECO:0000313" key="2">
    <source>
        <dbReference type="Proteomes" id="UP000038045"/>
    </source>
</evidence>
<dbReference type="AlphaFoldDB" id="A0A0N4ZTA1"/>
<keyword evidence="1" id="KW-0472">Membrane</keyword>
<evidence type="ECO:0000313" key="3">
    <source>
        <dbReference type="WBParaSite" id="PTRK_0001173000.1"/>
    </source>
</evidence>
<dbReference type="WBParaSite" id="PTRK_0001173000.1">
    <property type="protein sequence ID" value="PTRK_0001173000.1"/>
    <property type="gene ID" value="PTRK_0001173000"/>
</dbReference>
<name>A0A0N4ZTA1_PARTI</name>
<feature type="transmembrane region" description="Helical" evidence="1">
    <location>
        <begin position="55"/>
        <end position="75"/>
    </location>
</feature>
<keyword evidence="1" id="KW-0812">Transmembrane</keyword>
<keyword evidence="2" id="KW-1185">Reference proteome</keyword>